<feature type="transmembrane region" description="Helical" evidence="11">
    <location>
        <begin position="48"/>
        <end position="69"/>
    </location>
</feature>
<feature type="transmembrane region" description="Helical" evidence="11">
    <location>
        <begin position="201"/>
        <end position="219"/>
    </location>
</feature>
<dbReference type="PIRSF" id="PIRSF006648">
    <property type="entry name" value="DrrB"/>
    <property type="match status" value="1"/>
</dbReference>
<dbReference type="RefSeq" id="WP_136892822.1">
    <property type="nucleotide sequence ID" value="NZ_SWJE01000002.1"/>
</dbReference>
<evidence type="ECO:0000256" key="7">
    <source>
        <dbReference type="ARBA" id="ARBA00022903"/>
    </source>
</evidence>
<feature type="transmembrane region" description="Helical" evidence="11">
    <location>
        <begin position="126"/>
        <end position="159"/>
    </location>
</feature>
<dbReference type="PROSITE" id="PS51012">
    <property type="entry name" value="ABC_TM2"/>
    <property type="match status" value="1"/>
</dbReference>
<keyword evidence="10 11" id="KW-0472">Membrane</keyword>
<evidence type="ECO:0000256" key="1">
    <source>
        <dbReference type="ARBA" id="ARBA00004651"/>
    </source>
</evidence>
<dbReference type="InterPro" id="IPR047817">
    <property type="entry name" value="ABC2_TM_bact-type"/>
</dbReference>
<evidence type="ECO:0000313" key="14">
    <source>
        <dbReference type="Proteomes" id="UP000305539"/>
    </source>
</evidence>
<sequence length="286" mass="31472">MSGPMTRASDPHAVPRCGPVSLLCGLWRHRQIIAQMTRREVLGRYKGSAMGLAWSFFQPLFMLTVYTFVFSEVFKARWGGAGGAIQSKTGFAMLLFAGLIVLNLFSEVINRAPTLVIANVNFVKKVVFPIEVLPVSAMGAALFHSCVSVAVLLCAVFVFNGSLAWTVVFFPLVLLPLVIVTLGLAWILASLGVFLRDVGQTIGLLTTVLMFLSPVFYPVTAVPPRFRPFIMANPLTFIIEQTRDVLIWGRTPDWLGLSVYMLAACSVAWAGYAWFQKTRKGFADVL</sequence>
<evidence type="ECO:0000256" key="2">
    <source>
        <dbReference type="ARBA" id="ARBA00007783"/>
    </source>
</evidence>
<dbReference type="PRINTS" id="PR00164">
    <property type="entry name" value="ABC2TRNSPORT"/>
</dbReference>
<feature type="domain" description="ABC transmembrane type-2" evidence="12">
    <location>
        <begin position="50"/>
        <end position="278"/>
    </location>
</feature>
<evidence type="ECO:0000256" key="10">
    <source>
        <dbReference type="ARBA" id="ARBA00023136"/>
    </source>
</evidence>
<dbReference type="OrthoDB" id="9786910at2"/>
<evidence type="ECO:0000313" key="13">
    <source>
        <dbReference type="EMBL" id="TKC91790.1"/>
    </source>
</evidence>
<dbReference type="GO" id="GO:0015920">
    <property type="term" value="P:lipopolysaccharide transport"/>
    <property type="evidence" value="ECO:0007669"/>
    <property type="project" value="TreeGrafter"/>
</dbReference>
<evidence type="ECO:0000256" key="4">
    <source>
        <dbReference type="ARBA" id="ARBA00022475"/>
    </source>
</evidence>
<protein>
    <recommendedName>
        <fullName evidence="11">Transport permease protein</fullName>
    </recommendedName>
</protein>
<keyword evidence="14" id="KW-1185">Reference proteome</keyword>
<dbReference type="AlphaFoldDB" id="A0A4V6WQD8"/>
<keyword evidence="3 11" id="KW-0813">Transport</keyword>
<dbReference type="GO" id="GO:0043190">
    <property type="term" value="C:ATP-binding cassette (ABC) transporter complex"/>
    <property type="evidence" value="ECO:0007669"/>
    <property type="project" value="InterPro"/>
</dbReference>
<keyword evidence="4 11" id="KW-1003">Cell membrane</keyword>
<evidence type="ECO:0000256" key="3">
    <source>
        <dbReference type="ARBA" id="ARBA00022448"/>
    </source>
</evidence>
<feature type="transmembrane region" description="Helical" evidence="11">
    <location>
        <begin position="254"/>
        <end position="275"/>
    </location>
</feature>
<dbReference type="EMBL" id="SWJE01000002">
    <property type="protein sequence ID" value="TKC91790.1"/>
    <property type="molecule type" value="Genomic_DNA"/>
</dbReference>
<dbReference type="InterPro" id="IPR000412">
    <property type="entry name" value="ABC_2_transport"/>
</dbReference>
<keyword evidence="8 11" id="KW-1133">Transmembrane helix</keyword>
<evidence type="ECO:0000256" key="5">
    <source>
        <dbReference type="ARBA" id="ARBA00022597"/>
    </source>
</evidence>
<proteinExistence type="inferred from homology"/>
<dbReference type="GO" id="GO:0015774">
    <property type="term" value="P:polysaccharide transport"/>
    <property type="evidence" value="ECO:0007669"/>
    <property type="project" value="UniProtKB-KW"/>
</dbReference>
<keyword evidence="6 11" id="KW-0812">Transmembrane</keyword>
<name>A0A4V6WQD8_9BURK</name>
<dbReference type="Pfam" id="PF01061">
    <property type="entry name" value="ABC2_membrane"/>
    <property type="match status" value="1"/>
</dbReference>
<keyword evidence="5" id="KW-0762">Sugar transport</keyword>
<keyword evidence="7" id="KW-0972">Capsule biogenesis/degradation</keyword>
<organism evidence="13 14">
    <name type="scientific">Trinickia terrae</name>
    <dbReference type="NCBI Taxonomy" id="2571161"/>
    <lineage>
        <taxon>Bacteria</taxon>
        <taxon>Pseudomonadati</taxon>
        <taxon>Pseudomonadota</taxon>
        <taxon>Betaproteobacteria</taxon>
        <taxon>Burkholderiales</taxon>
        <taxon>Burkholderiaceae</taxon>
        <taxon>Trinickia</taxon>
    </lineage>
</organism>
<evidence type="ECO:0000259" key="12">
    <source>
        <dbReference type="PROSITE" id="PS51012"/>
    </source>
</evidence>
<dbReference type="Proteomes" id="UP000305539">
    <property type="component" value="Unassembled WGS sequence"/>
</dbReference>
<evidence type="ECO:0000256" key="11">
    <source>
        <dbReference type="RuleBase" id="RU361157"/>
    </source>
</evidence>
<reference evidence="13 14" key="1">
    <citation type="submission" date="2019-04" db="EMBL/GenBank/DDBJ databases">
        <title>Trinickia sp. 7GSK02, isolated from subtropical forest soil.</title>
        <authorList>
            <person name="Gao Z.-H."/>
            <person name="Qiu L.-H."/>
        </authorList>
    </citation>
    <scope>NUCLEOTIDE SEQUENCE [LARGE SCALE GENOMIC DNA]</scope>
    <source>
        <strain evidence="13 14">7GSK02</strain>
    </source>
</reference>
<comment type="similarity">
    <text evidence="2 11">Belongs to the ABC-2 integral membrane protein family.</text>
</comment>
<feature type="transmembrane region" description="Helical" evidence="11">
    <location>
        <begin position="89"/>
        <end position="105"/>
    </location>
</feature>
<evidence type="ECO:0000256" key="9">
    <source>
        <dbReference type="ARBA" id="ARBA00023047"/>
    </source>
</evidence>
<comment type="subcellular location">
    <subcellularLocation>
        <location evidence="11">Cell inner membrane</location>
        <topology evidence="11">Multi-pass membrane protein</topology>
    </subcellularLocation>
    <subcellularLocation>
        <location evidence="1">Cell membrane</location>
        <topology evidence="1">Multi-pass membrane protein</topology>
    </subcellularLocation>
</comment>
<evidence type="ECO:0000256" key="8">
    <source>
        <dbReference type="ARBA" id="ARBA00022989"/>
    </source>
</evidence>
<dbReference type="InterPro" id="IPR013525">
    <property type="entry name" value="ABC2_TM"/>
</dbReference>
<dbReference type="GO" id="GO:0140359">
    <property type="term" value="F:ABC-type transporter activity"/>
    <property type="evidence" value="ECO:0007669"/>
    <property type="project" value="InterPro"/>
</dbReference>
<keyword evidence="9" id="KW-0625">Polysaccharide transport</keyword>
<dbReference type="PANTHER" id="PTHR30413:SF10">
    <property type="entry name" value="CAPSULE POLYSACCHARIDE EXPORT INNER-MEMBRANE PROTEIN CTRC"/>
    <property type="match status" value="1"/>
</dbReference>
<evidence type="ECO:0000256" key="6">
    <source>
        <dbReference type="ARBA" id="ARBA00022692"/>
    </source>
</evidence>
<accession>A0A4V6WQD8</accession>
<comment type="caution">
    <text evidence="13">The sequence shown here is derived from an EMBL/GenBank/DDBJ whole genome shotgun (WGS) entry which is preliminary data.</text>
</comment>
<feature type="transmembrane region" description="Helical" evidence="11">
    <location>
        <begin position="165"/>
        <end position="189"/>
    </location>
</feature>
<dbReference type="PANTHER" id="PTHR30413">
    <property type="entry name" value="INNER MEMBRANE TRANSPORT PERMEASE"/>
    <property type="match status" value="1"/>
</dbReference>
<gene>
    <name evidence="13" type="ORF">FAZ69_04960</name>
</gene>